<accession>A0AA36DNB7</accession>
<sequence>MGKRFLQEDYGTTLVTATVCDKNYNLRDVADVADGEKTAIEETHAQTDDYCMPDPNHWGMDPNGFSCIFHLGGIEGEQKRLELMNNIPFGCCCNNNPNLSDLSLCLFHPSDAGLA</sequence>
<name>A0AA36DNB7_CYLNA</name>
<dbReference type="EMBL" id="CATQJL010000001">
    <property type="protein sequence ID" value="CAJ0590832.1"/>
    <property type="molecule type" value="Genomic_DNA"/>
</dbReference>
<evidence type="ECO:0000313" key="2">
    <source>
        <dbReference type="Proteomes" id="UP001176961"/>
    </source>
</evidence>
<dbReference type="AlphaFoldDB" id="A0AA36DNB7"/>
<evidence type="ECO:0000313" key="1">
    <source>
        <dbReference type="EMBL" id="CAJ0590832.1"/>
    </source>
</evidence>
<reference evidence="1" key="1">
    <citation type="submission" date="2023-07" db="EMBL/GenBank/DDBJ databases">
        <authorList>
            <consortium name="CYATHOMIX"/>
        </authorList>
    </citation>
    <scope>NUCLEOTIDE SEQUENCE</scope>
    <source>
        <strain evidence="1">N/A</strain>
    </source>
</reference>
<protein>
    <submittedName>
        <fullName evidence="1">Uncharacterized protein</fullName>
    </submittedName>
</protein>
<gene>
    <name evidence="1" type="ORF">CYNAS_LOCUS2815</name>
</gene>
<comment type="caution">
    <text evidence="1">The sequence shown here is derived from an EMBL/GenBank/DDBJ whole genome shotgun (WGS) entry which is preliminary data.</text>
</comment>
<organism evidence="1 2">
    <name type="scientific">Cylicocyclus nassatus</name>
    <name type="common">Nematode worm</name>
    <dbReference type="NCBI Taxonomy" id="53992"/>
    <lineage>
        <taxon>Eukaryota</taxon>
        <taxon>Metazoa</taxon>
        <taxon>Ecdysozoa</taxon>
        <taxon>Nematoda</taxon>
        <taxon>Chromadorea</taxon>
        <taxon>Rhabditida</taxon>
        <taxon>Rhabditina</taxon>
        <taxon>Rhabditomorpha</taxon>
        <taxon>Strongyloidea</taxon>
        <taxon>Strongylidae</taxon>
        <taxon>Cylicocyclus</taxon>
    </lineage>
</organism>
<keyword evidence="2" id="KW-1185">Reference proteome</keyword>
<dbReference type="Proteomes" id="UP001176961">
    <property type="component" value="Unassembled WGS sequence"/>
</dbReference>
<proteinExistence type="predicted"/>